<keyword evidence="2" id="KW-1185">Reference proteome</keyword>
<name>A0ACC0Z2M0_9ROSI</name>
<evidence type="ECO:0000313" key="2">
    <source>
        <dbReference type="Proteomes" id="UP001163603"/>
    </source>
</evidence>
<sequence>MATLSLTLSNTPSTSGSSRLTSSFSFSFSPSLSSKKNTIGLPQLQANRCFKCYNNTLSSLPVKKSRVSTCISATMAANVVQEVLPPALDSTSDPPAVFDGTTRLYISYTCPFAQRVWITRNCKQGLQEKIKLVPIDLKNRPDWYKEKVYPANKVSLRNAIDLEAGLSVVTLKKQIVVPSLEHNNKVKGESLDLIKYVDSHFEGPSLFPDDPTKKEFAEELFAYTDTFSKSVVSFMKGDGNEPGAAFDHIETALSKFNEGPFFLGQFSLVDIAYAPFIERFQPFLLEVKKYDITAGRPKLAAWIEVQHNPVIFRFSFYCCSYTEMCILFQ</sequence>
<accession>A0ACC0Z2M0</accession>
<proteinExistence type="predicted"/>
<protein>
    <submittedName>
        <fullName evidence="1">Uncharacterized protein</fullName>
    </submittedName>
</protein>
<dbReference type="EMBL" id="CM047738">
    <property type="protein sequence ID" value="KAJ0044615.1"/>
    <property type="molecule type" value="Genomic_DNA"/>
</dbReference>
<dbReference type="Proteomes" id="UP001163603">
    <property type="component" value="Chromosome 3"/>
</dbReference>
<reference evidence="2" key="1">
    <citation type="journal article" date="2023" name="G3 (Bethesda)">
        <title>Genome assembly and association tests identify interacting loci associated with vigor, precocity, and sex in interspecific pistachio rootstocks.</title>
        <authorList>
            <person name="Palmer W."/>
            <person name="Jacygrad E."/>
            <person name="Sagayaradj S."/>
            <person name="Cavanaugh K."/>
            <person name="Han R."/>
            <person name="Bertier L."/>
            <person name="Beede B."/>
            <person name="Kafkas S."/>
            <person name="Golino D."/>
            <person name="Preece J."/>
            <person name="Michelmore R."/>
        </authorList>
    </citation>
    <scope>NUCLEOTIDE SEQUENCE [LARGE SCALE GENOMIC DNA]</scope>
</reference>
<comment type="caution">
    <text evidence="1">The sequence shown here is derived from an EMBL/GenBank/DDBJ whole genome shotgun (WGS) entry which is preliminary data.</text>
</comment>
<organism evidence="1 2">
    <name type="scientific">Pistacia integerrima</name>
    <dbReference type="NCBI Taxonomy" id="434235"/>
    <lineage>
        <taxon>Eukaryota</taxon>
        <taxon>Viridiplantae</taxon>
        <taxon>Streptophyta</taxon>
        <taxon>Embryophyta</taxon>
        <taxon>Tracheophyta</taxon>
        <taxon>Spermatophyta</taxon>
        <taxon>Magnoliopsida</taxon>
        <taxon>eudicotyledons</taxon>
        <taxon>Gunneridae</taxon>
        <taxon>Pentapetalae</taxon>
        <taxon>rosids</taxon>
        <taxon>malvids</taxon>
        <taxon>Sapindales</taxon>
        <taxon>Anacardiaceae</taxon>
        <taxon>Pistacia</taxon>
    </lineage>
</organism>
<evidence type="ECO:0000313" key="1">
    <source>
        <dbReference type="EMBL" id="KAJ0044615.1"/>
    </source>
</evidence>
<gene>
    <name evidence="1" type="ORF">Pint_06157</name>
</gene>